<feature type="domain" description="GGDEF" evidence="1">
    <location>
        <begin position="170"/>
        <end position="302"/>
    </location>
</feature>
<dbReference type="NCBIfam" id="TIGR00254">
    <property type="entry name" value="GGDEF"/>
    <property type="match status" value="1"/>
</dbReference>
<dbReference type="InterPro" id="IPR000160">
    <property type="entry name" value="GGDEF_dom"/>
</dbReference>
<reference evidence="2" key="1">
    <citation type="submission" date="2018-06" db="EMBL/GenBank/DDBJ databases">
        <authorList>
            <person name="Zhirakovskaya E."/>
        </authorList>
    </citation>
    <scope>NUCLEOTIDE SEQUENCE</scope>
</reference>
<sequence length="310" mass="35093">MNNTNIAPSHAVSDHQANEQYLASDILSEEGLAEFNNRLHEFLDFYQLFDTFINELRATIACDSIEYEDESTQTTLVNGNTGKHLCEYALKYDGLSLGDIKITRDTKFSSNELDLIDVMLAGLILPLRNALRYQQAIRLAQRDELTGLRNGSYYHDTINLEIERARRYKIPFSLLMFDLDDFEKINETYGREAGDMVLLDVARRIEGRARGSDVVYRNGGDEFLVFLPNTEKDEAMIVAQRIKDAVLNKACAYDNNDIFFTLSAGVVTVTHGDTAGKLIERADKAIFHAKILGKDRIYYDSMTESGLIAE</sequence>
<protein>
    <recommendedName>
        <fullName evidence="1">GGDEF domain-containing protein</fullName>
    </recommendedName>
</protein>
<dbReference type="CDD" id="cd01949">
    <property type="entry name" value="GGDEF"/>
    <property type="match status" value="1"/>
</dbReference>
<dbReference type="InterPro" id="IPR050469">
    <property type="entry name" value="Diguanylate_Cyclase"/>
</dbReference>
<dbReference type="FunFam" id="3.30.70.270:FF:000001">
    <property type="entry name" value="Diguanylate cyclase domain protein"/>
    <property type="match status" value="1"/>
</dbReference>
<dbReference type="EMBL" id="UOFE01000038">
    <property type="protein sequence ID" value="VAW54152.1"/>
    <property type="molecule type" value="Genomic_DNA"/>
</dbReference>
<dbReference type="InterPro" id="IPR029787">
    <property type="entry name" value="Nucleotide_cyclase"/>
</dbReference>
<dbReference type="Pfam" id="PF00990">
    <property type="entry name" value="GGDEF"/>
    <property type="match status" value="1"/>
</dbReference>
<organism evidence="2">
    <name type="scientific">hydrothermal vent metagenome</name>
    <dbReference type="NCBI Taxonomy" id="652676"/>
    <lineage>
        <taxon>unclassified sequences</taxon>
        <taxon>metagenomes</taxon>
        <taxon>ecological metagenomes</taxon>
    </lineage>
</organism>
<dbReference type="SMART" id="SM00267">
    <property type="entry name" value="GGDEF"/>
    <property type="match status" value="1"/>
</dbReference>
<accession>A0A3B0WSR2</accession>
<dbReference type="PROSITE" id="PS50887">
    <property type="entry name" value="GGDEF"/>
    <property type="match status" value="1"/>
</dbReference>
<evidence type="ECO:0000259" key="1">
    <source>
        <dbReference type="PROSITE" id="PS50887"/>
    </source>
</evidence>
<dbReference type="InterPro" id="IPR043128">
    <property type="entry name" value="Rev_trsase/Diguanyl_cyclase"/>
</dbReference>
<gene>
    <name evidence="2" type="ORF">MNBD_GAMMA05-1526</name>
</gene>
<proteinExistence type="predicted"/>
<dbReference type="PANTHER" id="PTHR45138:SF9">
    <property type="entry name" value="DIGUANYLATE CYCLASE DGCM-RELATED"/>
    <property type="match status" value="1"/>
</dbReference>
<dbReference type="Gene3D" id="3.30.70.270">
    <property type="match status" value="1"/>
</dbReference>
<dbReference type="AlphaFoldDB" id="A0A3B0WSR2"/>
<dbReference type="PANTHER" id="PTHR45138">
    <property type="entry name" value="REGULATORY COMPONENTS OF SENSORY TRANSDUCTION SYSTEM"/>
    <property type="match status" value="1"/>
</dbReference>
<dbReference type="SUPFAM" id="SSF55073">
    <property type="entry name" value="Nucleotide cyclase"/>
    <property type="match status" value="1"/>
</dbReference>
<evidence type="ECO:0000313" key="2">
    <source>
        <dbReference type="EMBL" id="VAW54152.1"/>
    </source>
</evidence>
<dbReference type="GO" id="GO:0052621">
    <property type="term" value="F:diguanylate cyclase activity"/>
    <property type="evidence" value="ECO:0007669"/>
    <property type="project" value="TreeGrafter"/>
</dbReference>
<name>A0A3B0WSR2_9ZZZZ</name>